<organism evidence="2 3">
    <name type="scientific">Lichenicoccus roseus</name>
    <dbReference type="NCBI Taxonomy" id="2683649"/>
    <lineage>
        <taxon>Bacteria</taxon>
        <taxon>Pseudomonadati</taxon>
        <taxon>Pseudomonadota</taxon>
        <taxon>Alphaproteobacteria</taxon>
        <taxon>Acetobacterales</taxon>
        <taxon>Acetobacteraceae</taxon>
        <taxon>Lichenicoccus</taxon>
    </lineage>
</organism>
<dbReference type="Proteomes" id="UP000305654">
    <property type="component" value="Unassembled WGS sequence"/>
</dbReference>
<dbReference type="RefSeq" id="WP_138324633.1">
    <property type="nucleotide sequence ID" value="NZ_VCDI01000001.1"/>
</dbReference>
<reference evidence="2 3" key="1">
    <citation type="submission" date="2019-05" db="EMBL/GenBank/DDBJ databases">
        <authorList>
            <person name="Pankratov T."/>
            <person name="Grouzdev D."/>
        </authorList>
    </citation>
    <scope>NUCLEOTIDE SEQUENCE [LARGE SCALE GENOMIC DNA]</scope>
    <source>
        <strain evidence="2 3">KEBCLARHB70R</strain>
    </source>
</reference>
<dbReference type="EMBL" id="VCDI01000001">
    <property type="protein sequence ID" value="TLU74382.1"/>
    <property type="molecule type" value="Genomic_DNA"/>
</dbReference>
<comment type="caution">
    <text evidence="2">The sequence shown here is derived from an EMBL/GenBank/DDBJ whole genome shotgun (WGS) entry which is preliminary data.</text>
</comment>
<dbReference type="AlphaFoldDB" id="A0A5R9J9Z2"/>
<dbReference type="InterPro" id="IPR013022">
    <property type="entry name" value="Xyl_isomerase-like_TIM-brl"/>
</dbReference>
<dbReference type="OrthoDB" id="2274384at2"/>
<evidence type="ECO:0000259" key="1">
    <source>
        <dbReference type="Pfam" id="PF01261"/>
    </source>
</evidence>
<proteinExistence type="predicted"/>
<dbReference type="Gene3D" id="3.20.20.150">
    <property type="entry name" value="Divalent-metal-dependent TIM barrel enzymes"/>
    <property type="match status" value="1"/>
</dbReference>
<dbReference type="InterPro" id="IPR050312">
    <property type="entry name" value="IolE/XylAMocC-like"/>
</dbReference>
<dbReference type="Pfam" id="PF01261">
    <property type="entry name" value="AP_endonuc_2"/>
    <property type="match status" value="1"/>
</dbReference>
<dbReference type="PANTHER" id="PTHR12110:SF48">
    <property type="entry name" value="BLL3656 PROTEIN"/>
    <property type="match status" value="1"/>
</dbReference>
<name>A0A5R9J9Z2_9PROT</name>
<keyword evidence="3" id="KW-1185">Reference proteome</keyword>
<gene>
    <name evidence="2" type="ORF">FE263_04145</name>
</gene>
<evidence type="ECO:0000313" key="2">
    <source>
        <dbReference type="EMBL" id="TLU74382.1"/>
    </source>
</evidence>
<dbReference type="InterPro" id="IPR014621">
    <property type="entry name" value="UCP036778_sugar_epimerase"/>
</dbReference>
<dbReference type="InterPro" id="IPR036237">
    <property type="entry name" value="Xyl_isomerase-like_sf"/>
</dbReference>
<feature type="domain" description="Xylose isomerase-like TIM barrel" evidence="1">
    <location>
        <begin position="22"/>
        <end position="264"/>
    </location>
</feature>
<evidence type="ECO:0000313" key="3">
    <source>
        <dbReference type="Proteomes" id="UP000305654"/>
    </source>
</evidence>
<accession>A0A5R9J9Z2</accession>
<dbReference type="PIRSF" id="PIRSF036778">
    <property type="entry name" value="UCP036778"/>
    <property type="match status" value="1"/>
</dbReference>
<protein>
    <submittedName>
        <fullName evidence="2">TIM barrel protein</fullName>
    </submittedName>
</protein>
<dbReference type="SUPFAM" id="SSF51658">
    <property type="entry name" value="Xylose isomerase-like"/>
    <property type="match status" value="1"/>
</dbReference>
<dbReference type="PANTHER" id="PTHR12110">
    <property type="entry name" value="HYDROXYPYRUVATE ISOMERASE"/>
    <property type="match status" value="1"/>
</dbReference>
<sequence length="272" mass="28932">MPSPPFALNHITAPYEDFHSLLELAVTLGLSGVELRNDLDGVLIADGTAAAEVREQAAEAGIAILSVNALQRFDLWNRGREAEAVALATYAREAGIDALVLCPTNSRDDAREPGERRQDLRRALTGLATVLADHGLLGLVEPLGFVECALRRKRDAIDAIDEAGLAGHFALLHDSFHHSISGEQELFPGRTGLVHVSGVEEPGIGVDAMRDPHRVLVGPGDRLDNVGQLRALIAGGYSGAISIEAFSSAVHDAEDAPAALERSLAYLFASIR</sequence>